<dbReference type="Pfam" id="PF02310">
    <property type="entry name" value="B12-binding"/>
    <property type="match status" value="1"/>
</dbReference>
<evidence type="ECO:0000313" key="8">
    <source>
        <dbReference type="EMBL" id="AZR74257.1"/>
    </source>
</evidence>
<keyword evidence="5" id="KW-0411">Iron-sulfur</keyword>
<dbReference type="RefSeq" id="WP_127017613.1">
    <property type="nucleotide sequence ID" value="NZ_CP016379.1"/>
</dbReference>
<dbReference type="Gene3D" id="3.20.20.70">
    <property type="entry name" value="Aldolase class I"/>
    <property type="match status" value="1"/>
</dbReference>
<dbReference type="PANTHER" id="PTHR43409">
    <property type="entry name" value="ANAEROBIC MAGNESIUM-PROTOPORPHYRIN IX MONOMETHYL ESTER CYCLASE-RELATED"/>
    <property type="match status" value="1"/>
</dbReference>
<dbReference type="KEGG" id="aft:BBF96_13115"/>
<evidence type="ECO:0000256" key="5">
    <source>
        <dbReference type="ARBA" id="ARBA00023014"/>
    </source>
</evidence>
<dbReference type="InterPro" id="IPR051198">
    <property type="entry name" value="BchE-like"/>
</dbReference>
<evidence type="ECO:0000256" key="4">
    <source>
        <dbReference type="ARBA" id="ARBA00023004"/>
    </source>
</evidence>
<dbReference type="InterPro" id="IPR013785">
    <property type="entry name" value="Aldolase_TIM"/>
</dbReference>
<dbReference type="Pfam" id="PF04055">
    <property type="entry name" value="Radical_SAM"/>
    <property type="match status" value="1"/>
</dbReference>
<dbReference type="Gene3D" id="3.40.50.280">
    <property type="entry name" value="Cobalamin-binding domain"/>
    <property type="match status" value="1"/>
</dbReference>
<dbReference type="InterPro" id="IPR007197">
    <property type="entry name" value="rSAM"/>
</dbReference>
<protein>
    <submittedName>
        <fullName evidence="8">Uncharacterized protein</fullName>
    </submittedName>
</protein>
<evidence type="ECO:0000256" key="2">
    <source>
        <dbReference type="ARBA" id="ARBA00022691"/>
    </source>
</evidence>
<dbReference type="OrthoDB" id="9801424at2"/>
<keyword evidence="9" id="KW-1185">Reference proteome</keyword>
<dbReference type="PROSITE" id="PS51918">
    <property type="entry name" value="RADICAL_SAM"/>
    <property type="match status" value="1"/>
</dbReference>
<dbReference type="SFLD" id="SFLDS00029">
    <property type="entry name" value="Radical_SAM"/>
    <property type="match status" value="1"/>
</dbReference>
<feature type="domain" description="Radical SAM core" evidence="7">
    <location>
        <begin position="201"/>
        <end position="434"/>
    </location>
</feature>
<keyword evidence="2" id="KW-0949">S-adenosyl-L-methionine</keyword>
<reference evidence="8 9" key="1">
    <citation type="submission" date="2016-07" db="EMBL/GenBank/DDBJ databases">
        <title>Genome and transcriptome analysis of iron-reducing fermentative bacteria Anoxybacter fermentans.</title>
        <authorList>
            <person name="Zeng X."/>
            <person name="Shao Z."/>
        </authorList>
    </citation>
    <scope>NUCLEOTIDE SEQUENCE [LARGE SCALE GENOMIC DNA]</scope>
    <source>
        <strain evidence="8 9">DY22613</strain>
    </source>
</reference>
<dbReference type="InterPro" id="IPR006638">
    <property type="entry name" value="Elp3/MiaA/NifB-like_rSAM"/>
</dbReference>
<evidence type="ECO:0000256" key="3">
    <source>
        <dbReference type="ARBA" id="ARBA00022723"/>
    </source>
</evidence>
<dbReference type="GO" id="GO:0031419">
    <property type="term" value="F:cobalamin binding"/>
    <property type="evidence" value="ECO:0007669"/>
    <property type="project" value="InterPro"/>
</dbReference>
<dbReference type="SMART" id="SM00729">
    <property type="entry name" value="Elp3"/>
    <property type="match status" value="1"/>
</dbReference>
<dbReference type="InterPro" id="IPR058240">
    <property type="entry name" value="rSAM_sf"/>
</dbReference>
<dbReference type="GO" id="GO:0046872">
    <property type="term" value="F:metal ion binding"/>
    <property type="evidence" value="ECO:0007669"/>
    <property type="project" value="UniProtKB-KW"/>
</dbReference>
<evidence type="ECO:0000259" key="6">
    <source>
        <dbReference type="PROSITE" id="PS51332"/>
    </source>
</evidence>
<keyword evidence="4" id="KW-0408">Iron</keyword>
<name>A0A3S9T180_9FIRM</name>
<sequence>MIKNVLLMHVPQTLNKKDSFIYAAPLGLIGLGNYVKKHTGVYLQICHLGDLLSRGKYKKVEDFILEKKFDLVGLNLHWHFQSYSVLQVCKALKKLPDPPVIVLGGYTASWFAEEILTQFPEVDFIIRGDGEEPLTRLISILNQKKGNLSSVPNLVWRDQEKIRTNMITFIASSEFLDALEDWDLSLYENDSSYQGYIYANQEGEPRFFLPIGRGCSLSCSYCAGSKENQIKSFGRKKPVFRSPEQVLTIIKNVLKYNIQCFYVCFDPPELTDEWYLNLFKLIRENNLNIGFSFECYDLPSNQFLTHFSQTFDLKKSEIIFSPGCYSDQLRKKYTEQNYDLEELEKKILTCTRLGINVNVYFAMLPCDEDMIWEKYIEKIEWMKRITSKNVHCNIMPIHLEPGAPWFINPNNYNLKLELNTFNDFYNHHGKKRKANHLGYRFEGVKEKSVYFNSESELLISNVDFLQRNLTEKIVVVWLDDNWENLYLKKKLSSIFPGKNFIIAFKKLNLPLSLKDLVVSVIKKFPEIYAIKSLKTMNNVEAISFEDFCSYVRIIEIENQFFVSINRELFEKNLVVTDICKWIKRNCVASTLNSFGIDSSGELHFCDCSGPVLSGWNRQILLREIEEVKKKVYLDRDCKNCYVSNKCPKCLNISDLKRYCEWQKNKRDYINIVTFYEVCKPIFTEFIKKEPNNQVYFPLKFNLQNSYFPFIVKNKEYNYYIYNNRKLKKIGKDLFKIFLLDQKNDMSLKENIKKEFHIDDSKVIKYIIEQYEKVLE</sequence>
<evidence type="ECO:0000256" key="1">
    <source>
        <dbReference type="ARBA" id="ARBA00001966"/>
    </source>
</evidence>
<keyword evidence="3" id="KW-0479">Metal-binding</keyword>
<dbReference type="PROSITE" id="PS51332">
    <property type="entry name" value="B12_BINDING"/>
    <property type="match status" value="1"/>
</dbReference>
<proteinExistence type="predicted"/>
<dbReference type="Proteomes" id="UP000267250">
    <property type="component" value="Chromosome"/>
</dbReference>
<dbReference type="GO" id="GO:0003824">
    <property type="term" value="F:catalytic activity"/>
    <property type="evidence" value="ECO:0007669"/>
    <property type="project" value="InterPro"/>
</dbReference>
<dbReference type="InterPro" id="IPR006158">
    <property type="entry name" value="Cobalamin-bd"/>
</dbReference>
<comment type="cofactor">
    <cofactor evidence="1">
        <name>[4Fe-4S] cluster</name>
        <dbReference type="ChEBI" id="CHEBI:49883"/>
    </cofactor>
</comment>
<dbReference type="PANTHER" id="PTHR43409:SF7">
    <property type="entry name" value="BLL1977 PROTEIN"/>
    <property type="match status" value="1"/>
</dbReference>
<dbReference type="SUPFAM" id="SSF102114">
    <property type="entry name" value="Radical SAM enzymes"/>
    <property type="match status" value="1"/>
</dbReference>
<dbReference type="GO" id="GO:0051536">
    <property type="term" value="F:iron-sulfur cluster binding"/>
    <property type="evidence" value="ECO:0007669"/>
    <property type="project" value="UniProtKB-KW"/>
</dbReference>
<accession>A0A3S9T180</accession>
<dbReference type="AlphaFoldDB" id="A0A3S9T180"/>
<feature type="domain" description="B12-binding" evidence="6">
    <location>
        <begin position="7"/>
        <end position="148"/>
    </location>
</feature>
<dbReference type="CDD" id="cd02068">
    <property type="entry name" value="radical_SAM_B12_BD"/>
    <property type="match status" value="1"/>
</dbReference>
<gene>
    <name evidence="8" type="ORF">BBF96_13115</name>
</gene>
<dbReference type="EMBL" id="CP016379">
    <property type="protein sequence ID" value="AZR74257.1"/>
    <property type="molecule type" value="Genomic_DNA"/>
</dbReference>
<evidence type="ECO:0000313" key="9">
    <source>
        <dbReference type="Proteomes" id="UP000267250"/>
    </source>
</evidence>
<evidence type="ECO:0000259" key="7">
    <source>
        <dbReference type="PROSITE" id="PS51918"/>
    </source>
</evidence>
<dbReference type="SFLD" id="SFLDG01082">
    <property type="entry name" value="B12-binding_domain_containing"/>
    <property type="match status" value="1"/>
</dbReference>
<organism evidence="8 9">
    <name type="scientific">Anoxybacter fermentans</name>
    <dbReference type="NCBI Taxonomy" id="1323375"/>
    <lineage>
        <taxon>Bacteria</taxon>
        <taxon>Bacillati</taxon>
        <taxon>Bacillota</taxon>
        <taxon>Clostridia</taxon>
        <taxon>Halanaerobiales</taxon>
        <taxon>Anoxybacter</taxon>
    </lineage>
</organism>